<organism evidence="1 2">
    <name type="scientific">candidate division KSB3 bacterium</name>
    <dbReference type="NCBI Taxonomy" id="2044937"/>
    <lineage>
        <taxon>Bacteria</taxon>
        <taxon>candidate division KSB3</taxon>
    </lineage>
</organism>
<evidence type="ECO:0000313" key="2">
    <source>
        <dbReference type="Proteomes" id="UP000230821"/>
    </source>
</evidence>
<proteinExistence type="predicted"/>
<accession>A0A2G6K9L7</accession>
<dbReference type="EMBL" id="PDSK01000115">
    <property type="protein sequence ID" value="PIE32353.1"/>
    <property type="molecule type" value="Genomic_DNA"/>
</dbReference>
<name>A0A2G6K9L7_9BACT</name>
<sequence length="241" mass="27474">MEKYVPHLGHFSLIEACNQVGCPICTIEHNAVSTYLQAILSHYVDDSEMRERLCLTWGYCHTHARMLSTVERGNLLTIAVMYQDILEKGVTPVLTRKKGIPKRSFLSSLIRRLFKGKQQMASGQRLPLRNACLACHVERDVETTVLQILLNALAKQDEQMLEALHRSDGICLPHVSRALTLAQNASSHEYLLDVVQAKIALIQAELGEFIRKHDYRYQHESVGDEKWSWKRAITLIVGNRQ</sequence>
<evidence type="ECO:0000313" key="1">
    <source>
        <dbReference type="EMBL" id="PIE32353.1"/>
    </source>
</evidence>
<comment type="caution">
    <text evidence="1">The sequence shown here is derived from an EMBL/GenBank/DDBJ whole genome shotgun (WGS) entry which is preliminary data.</text>
</comment>
<dbReference type="Pfam" id="PF19538">
    <property type="entry name" value="DUF6062"/>
    <property type="match status" value="1"/>
</dbReference>
<dbReference type="AlphaFoldDB" id="A0A2G6K9L7"/>
<dbReference type="InterPro" id="IPR045706">
    <property type="entry name" value="DUF6062"/>
</dbReference>
<reference evidence="1 2" key="1">
    <citation type="submission" date="2017-10" db="EMBL/GenBank/DDBJ databases">
        <title>Novel microbial diversity and functional potential in the marine mammal oral microbiome.</title>
        <authorList>
            <person name="Dudek N.K."/>
            <person name="Sun C.L."/>
            <person name="Burstein D."/>
            <person name="Kantor R.S."/>
            <person name="Aliaga Goltsman D.S."/>
            <person name="Bik E.M."/>
            <person name="Thomas B.C."/>
            <person name="Banfield J.F."/>
            <person name="Relman D.A."/>
        </authorList>
    </citation>
    <scope>NUCLEOTIDE SEQUENCE [LARGE SCALE GENOMIC DNA]</scope>
    <source>
        <strain evidence="1">DOLJORAL78_47_16</strain>
    </source>
</reference>
<gene>
    <name evidence="1" type="ORF">CSA56_15915</name>
</gene>
<dbReference type="Proteomes" id="UP000230821">
    <property type="component" value="Unassembled WGS sequence"/>
</dbReference>
<protein>
    <submittedName>
        <fullName evidence="1">Uncharacterized protein</fullName>
    </submittedName>
</protein>